<sequence>MRSLRAWLSSVACMVCSALLLSGCSTSAEDEAKINSVITALPTEVAGCTFLGEVDSGSHTFTLKSARNYMRLAAAELGANTVVETHVIVTQDLPMYLWPDPIFGRPYYAPYMDSETFYVTGRAYHCALGQGVKVPTSTDATVQPTHDPLHPQRSQILDPDVDADTTAQPAPAPVPAPQPEDSTPVTVEPAIGIGELNGS</sequence>
<feature type="signal peptide" evidence="2">
    <location>
        <begin position="1"/>
        <end position="28"/>
    </location>
</feature>
<reference evidence="3" key="1">
    <citation type="journal article" date="2021" name="PeerJ">
        <title>Extensive microbial diversity within the chicken gut microbiome revealed by metagenomics and culture.</title>
        <authorList>
            <person name="Gilroy R."/>
            <person name="Ravi A."/>
            <person name="Getino M."/>
            <person name="Pursley I."/>
            <person name="Horton D.L."/>
            <person name="Alikhan N.F."/>
            <person name="Baker D."/>
            <person name="Gharbi K."/>
            <person name="Hall N."/>
            <person name="Watson M."/>
            <person name="Adriaenssens E.M."/>
            <person name="Foster-Nyarko E."/>
            <person name="Jarju S."/>
            <person name="Secka A."/>
            <person name="Antonio M."/>
            <person name="Oren A."/>
            <person name="Chaudhuri R.R."/>
            <person name="La Ragione R."/>
            <person name="Hildebrand F."/>
            <person name="Pallen M.J."/>
        </authorList>
    </citation>
    <scope>NUCLEOTIDE SEQUENCE</scope>
    <source>
        <strain evidence="3">378</strain>
    </source>
</reference>
<evidence type="ECO:0000313" key="3">
    <source>
        <dbReference type="EMBL" id="MBU3844561.1"/>
    </source>
</evidence>
<evidence type="ECO:0000256" key="2">
    <source>
        <dbReference type="SAM" id="SignalP"/>
    </source>
</evidence>
<feature type="region of interest" description="Disordered" evidence="1">
    <location>
        <begin position="137"/>
        <end position="199"/>
    </location>
</feature>
<comment type="caution">
    <text evidence="3">The sequence shown here is derived from an EMBL/GenBank/DDBJ whole genome shotgun (WGS) entry which is preliminary data.</text>
</comment>
<accession>A0A948TGQ9</accession>
<feature type="chain" id="PRO_5037392590" evidence="2">
    <location>
        <begin position="29"/>
        <end position="199"/>
    </location>
</feature>
<dbReference type="PROSITE" id="PS51257">
    <property type="entry name" value="PROKAR_LIPOPROTEIN"/>
    <property type="match status" value="1"/>
</dbReference>
<evidence type="ECO:0000313" key="4">
    <source>
        <dbReference type="Proteomes" id="UP000733611"/>
    </source>
</evidence>
<organism evidence="3 4">
    <name type="scientific">Candidatus Anaerobiospirillum pullicola</name>
    <dbReference type="NCBI Taxonomy" id="2838451"/>
    <lineage>
        <taxon>Bacteria</taxon>
        <taxon>Pseudomonadati</taxon>
        <taxon>Pseudomonadota</taxon>
        <taxon>Gammaproteobacteria</taxon>
        <taxon>Aeromonadales</taxon>
        <taxon>Succinivibrionaceae</taxon>
        <taxon>Anaerobiospirillum</taxon>
    </lineage>
</organism>
<evidence type="ECO:0000256" key="1">
    <source>
        <dbReference type="SAM" id="MobiDB-lite"/>
    </source>
</evidence>
<name>A0A948TGQ9_9GAMM</name>
<dbReference type="Proteomes" id="UP000733611">
    <property type="component" value="Unassembled WGS sequence"/>
</dbReference>
<keyword evidence="2" id="KW-0732">Signal</keyword>
<proteinExistence type="predicted"/>
<reference evidence="3" key="2">
    <citation type="submission" date="2021-04" db="EMBL/GenBank/DDBJ databases">
        <authorList>
            <person name="Gilroy R."/>
        </authorList>
    </citation>
    <scope>NUCLEOTIDE SEQUENCE</scope>
    <source>
        <strain evidence="3">378</strain>
    </source>
</reference>
<gene>
    <name evidence="3" type="ORF">H9847_06815</name>
</gene>
<protein>
    <submittedName>
        <fullName evidence="3">DUF4156 domain-containing protein</fullName>
    </submittedName>
</protein>
<dbReference type="EMBL" id="JAHLFE010000136">
    <property type="protein sequence ID" value="MBU3844561.1"/>
    <property type="molecule type" value="Genomic_DNA"/>
</dbReference>
<dbReference type="AlphaFoldDB" id="A0A948TGQ9"/>